<name>A0A811BN28_9VIRU</name>
<evidence type="ECO:0000313" key="3">
    <source>
        <dbReference type="Proteomes" id="UP001253637"/>
    </source>
</evidence>
<sequence length="87" mass="9799">MCPIKNSLPAQRRRARATHTRERQKGKLKKKEEKRDAAVATPPTARTMMAAKEGEGQRPIRPLVVHLATAEASRPAIHRSRSRVRPT</sequence>
<evidence type="ECO:0000256" key="1">
    <source>
        <dbReference type="SAM" id="MobiDB-lite"/>
    </source>
</evidence>
<evidence type="ECO:0000313" key="2">
    <source>
        <dbReference type="EMBL" id="BCU03424.1"/>
    </source>
</evidence>
<dbReference type="EMBL" id="LC625835">
    <property type="protein sequence ID" value="BCU03424.1"/>
    <property type="molecule type" value="Genomic_DNA"/>
</dbReference>
<dbReference type="Proteomes" id="UP001253637">
    <property type="component" value="Segment"/>
</dbReference>
<feature type="compositionally biased region" description="Basic and acidic residues" evidence="1">
    <location>
        <begin position="19"/>
        <end position="37"/>
    </location>
</feature>
<organism evidence="2 3">
    <name type="scientific">Pandoravirus japonicus</name>
    <dbReference type="NCBI Taxonomy" id="2823154"/>
    <lineage>
        <taxon>Viruses</taxon>
        <taxon>Pandoravirus</taxon>
    </lineage>
</organism>
<accession>A0A811BN28</accession>
<proteinExistence type="predicted"/>
<protein>
    <submittedName>
        <fullName evidence="2">Uncharacterized protein</fullName>
    </submittedName>
</protein>
<reference evidence="2" key="1">
    <citation type="submission" date="2021-04" db="EMBL/GenBank/DDBJ databases">
        <title>Draft Genome Sequence of Pandoravirus japonicus, Isolated from the Sabaishi River of Niigata, Japan.</title>
        <authorList>
            <person name="Hosokawa N."/>
            <person name="Takahashi H."/>
            <person name="Aoki K."/>
            <person name="Takemura M."/>
        </authorList>
    </citation>
    <scope>NUCLEOTIDE SEQUENCE</scope>
</reference>
<feature type="region of interest" description="Disordered" evidence="1">
    <location>
        <begin position="1"/>
        <end position="46"/>
    </location>
</feature>